<evidence type="ECO:0000313" key="2">
    <source>
        <dbReference type="EMBL" id="KAK4213871.1"/>
    </source>
</evidence>
<dbReference type="EMBL" id="MU858102">
    <property type="protein sequence ID" value="KAK4213871.1"/>
    <property type="molecule type" value="Genomic_DNA"/>
</dbReference>
<organism evidence="2 3">
    <name type="scientific">Rhypophila decipiens</name>
    <dbReference type="NCBI Taxonomy" id="261697"/>
    <lineage>
        <taxon>Eukaryota</taxon>
        <taxon>Fungi</taxon>
        <taxon>Dikarya</taxon>
        <taxon>Ascomycota</taxon>
        <taxon>Pezizomycotina</taxon>
        <taxon>Sordariomycetes</taxon>
        <taxon>Sordariomycetidae</taxon>
        <taxon>Sordariales</taxon>
        <taxon>Naviculisporaceae</taxon>
        <taxon>Rhypophila</taxon>
    </lineage>
</organism>
<name>A0AAN6Y9J9_9PEZI</name>
<protein>
    <submittedName>
        <fullName evidence="2">Uncharacterized protein</fullName>
    </submittedName>
</protein>
<evidence type="ECO:0000256" key="1">
    <source>
        <dbReference type="SAM" id="MobiDB-lite"/>
    </source>
</evidence>
<gene>
    <name evidence="2" type="ORF">QBC37DRAFT_163051</name>
</gene>
<reference evidence="2" key="2">
    <citation type="submission" date="2023-05" db="EMBL/GenBank/DDBJ databases">
        <authorList>
            <consortium name="Lawrence Berkeley National Laboratory"/>
            <person name="Steindorff A."/>
            <person name="Hensen N."/>
            <person name="Bonometti L."/>
            <person name="Westerberg I."/>
            <person name="Brannstrom I.O."/>
            <person name="Guillou S."/>
            <person name="Cros-Aarteil S."/>
            <person name="Calhoun S."/>
            <person name="Haridas S."/>
            <person name="Kuo A."/>
            <person name="Mondo S."/>
            <person name="Pangilinan J."/>
            <person name="Riley R."/>
            <person name="Labutti K."/>
            <person name="Andreopoulos B."/>
            <person name="Lipzen A."/>
            <person name="Chen C."/>
            <person name="Yanf M."/>
            <person name="Daum C."/>
            <person name="Ng V."/>
            <person name="Clum A."/>
            <person name="Ohm R."/>
            <person name="Martin F."/>
            <person name="Silar P."/>
            <person name="Natvig D."/>
            <person name="Lalanne C."/>
            <person name="Gautier V."/>
            <person name="Ament-Velasquez S.L."/>
            <person name="Kruys A."/>
            <person name="Hutchinson M.I."/>
            <person name="Powell A.J."/>
            <person name="Barry K."/>
            <person name="Miller A.N."/>
            <person name="Grigoriev I.V."/>
            <person name="Debuchy R."/>
            <person name="Gladieux P."/>
            <person name="Thoren M.H."/>
            <person name="Johannesson H."/>
        </authorList>
    </citation>
    <scope>NUCLEOTIDE SEQUENCE</scope>
    <source>
        <strain evidence="2">PSN293</strain>
    </source>
</reference>
<feature type="compositionally biased region" description="Polar residues" evidence="1">
    <location>
        <begin position="471"/>
        <end position="483"/>
    </location>
</feature>
<keyword evidence="3" id="KW-1185">Reference proteome</keyword>
<sequence length="618" mass="70309">MEVVGVTAAVGSLGTFIFKFGRKVRKIAKEAGTVGVRIERTSLLFTISGTTISSAERSLDDRCKILTDTSVVMAYMREKNLFEDMKRFSRMIRQDIRAREEEIGTLTSLGFIPSFKWDKLDKFIISLKWDKLEQRLISLLPMMECHKSNVAMTLKILTLEAISQRNKVRPSKEYEKEIESLKIQIVEHIDTIRYLKRNNRDLLKMMSHSHAEGSRRRSRSPEPDQLRVLCHLGQSFVEREAIPTTPPDTFSFKEARRLGRYRQKEFDSNRRQRNATPPHIEIPYQEHPAGPRVHDPVLSASSSYIHIRTRPQNRRQYVEDAARGRNFVHTDTTRSIHYGDRGRNIDPPESHHINTSPQRSVNAKTEGNSTGSSEQIISDVSPTLHSTSAMNGSSSRIDPANLTPQHSGETARSAAQQHTNPDSLSEQNYIPRLRPTPAQVRTEPTPPQTPTSPSTLSPTSSQRSRYRKSNPLPSLQTLPSSADPNAGNRYTAYIVTKAGKRIPFEAHIDRQVAPRNLITLEYATELGVDIQEHTRRTLRYRDIEIESVGKATLSWSTLPDDDTLAEPSTLEVIVCQELPGHALIFGQWFTTAWRDLRRTEEQQMEELRAEEGFNSLQV</sequence>
<feature type="region of interest" description="Disordered" evidence="1">
    <location>
        <begin position="332"/>
        <end position="487"/>
    </location>
</feature>
<feature type="region of interest" description="Disordered" evidence="1">
    <location>
        <begin position="265"/>
        <end position="292"/>
    </location>
</feature>
<feature type="compositionally biased region" description="Low complexity" evidence="1">
    <location>
        <begin position="451"/>
        <end position="463"/>
    </location>
</feature>
<accession>A0AAN6Y9J9</accession>
<dbReference type="AlphaFoldDB" id="A0AAN6Y9J9"/>
<reference evidence="2" key="1">
    <citation type="journal article" date="2023" name="Mol. Phylogenet. Evol.">
        <title>Genome-scale phylogeny and comparative genomics of the fungal order Sordariales.</title>
        <authorList>
            <person name="Hensen N."/>
            <person name="Bonometti L."/>
            <person name="Westerberg I."/>
            <person name="Brannstrom I.O."/>
            <person name="Guillou S."/>
            <person name="Cros-Aarteil S."/>
            <person name="Calhoun S."/>
            <person name="Haridas S."/>
            <person name="Kuo A."/>
            <person name="Mondo S."/>
            <person name="Pangilinan J."/>
            <person name="Riley R."/>
            <person name="LaButti K."/>
            <person name="Andreopoulos B."/>
            <person name="Lipzen A."/>
            <person name="Chen C."/>
            <person name="Yan M."/>
            <person name="Daum C."/>
            <person name="Ng V."/>
            <person name="Clum A."/>
            <person name="Steindorff A."/>
            <person name="Ohm R.A."/>
            <person name="Martin F."/>
            <person name="Silar P."/>
            <person name="Natvig D.O."/>
            <person name="Lalanne C."/>
            <person name="Gautier V."/>
            <person name="Ament-Velasquez S.L."/>
            <person name="Kruys A."/>
            <person name="Hutchinson M.I."/>
            <person name="Powell A.J."/>
            <person name="Barry K."/>
            <person name="Miller A.N."/>
            <person name="Grigoriev I.V."/>
            <person name="Debuchy R."/>
            <person name="Gladieux P."/>
            <person name="Hiltunen Thoren M."/>
            <person name="Johannesson H."/>
        </authorList>
    </citation>
    <scope>NUCLEOTIDE SEQUENCE</scope>
    <source>
        <strain evidence="2">PSN293</strain>
    </source>
</reference>
<proteinExistence type="predicted"/>
<feature type="compositionally biased region" description="Basic and acidic residues" evidence="1">
    <location>
        <begin position="332"/>
        <end position="352"/>
    </location>
</feature>
<dbReference type="Proteomes" id="UP001301769">
    <property type="component" value="Unassembled WGS sequence"/>
</dbReference>
<comment type="caution">
    <text evidence="2">The sequence shown here is derived from an EMBL/GenBank/DDBJ whole genome shotgun (WGS) entry which is preliminary data.</text>
</comment>
<feature type="compositionally biased region" description="Polar residues" evidence="1">
    <location>
        <begin position="353"/>
        <end position="428"/>
    </location>
</feature>
<evidence type="ECO:0000313" key="3">
    <source>
        <dbReference type="Proteomes" id="UP001301769"/>
    </source>
</evidence>